<feature type="compositionally biased region" description="Low complexity" evidence="1">
    <location>
        <begin position="111"/>
        <end position="127"/>
    </location>
</feature>
<dbReference type="PANTHER" id="PTHR46599:SF3">
    <property type="entry name" value="PIGGYBAC TRANSPOSABLE ELEMENT-DERIVED PROTEIN 4"/>
    <property type="match status" value="1"/>
</dbReference>
<organism evidence="2 3">
    <name type="scientific">Meganyctiphanes norvegica</name>
    <name type="common">Northern krill</name>
    <name type="synonym">Thysanopoda norvegica</name>
    <dbReference type="NCBI Taxonomy" id="48144"/>
    <lineage>
        <taxon>Eukaryota</taxon>
        <taxon>Metazoa</taxon>
        <taxon>Ecdysozoa</taxon>
        <taxon>Arthropoda</taxon>
        <taxon>Crustacea</taxon>
        <taxon>Multicrustacea</taxon>
        <taxon>Malacostraca</taxon>
        <taxon>Eumalacostraca</taxon>
        <taxon>Eucarida</taxon>
        <taxon>Euphausiacea</taxon>
        <taxon>Euphausiidae</taxon>
        <taxon>Meganyctiphanes</taxon>
    </lineage>
</organism>
<feature type="non-terminal residue" evidence="2">
    <location>
        <position position="1"/>
    </location>
</feature>
<dbReference type="AlphaFoldDB" id="A0AAV2QIN0"/>
<comment type="caution">
    <text evidence="2">The sequence shown here is derived from an EMBL/GenBank/DDBJ whole genome shotgun (WGS) entry which is preliminary data.</text>
</comment>
<evidence type="ECO:0000256" key="1">
    <source>
        <dbReference type="SAM" id="MobiDB-lite"/>
    </source>
</evidence>
<reference evidence="2 3" key="1">
    <citation type="submission" date="2024-05" db="EMBL/GenBank/DDBJ databases">
        <authorList>
            <person name="Wallberg A."/>
        </authorList>
    </citation>
    <scope>NUCLEOTIDE SEQUENCE [LARGE SCALE GENOMIC DNA]</scope>
</reference>
<feature type="compositionally biased region" description="Pro residues" evidence="1">
    <location>
        <begin position="128"/>
        <end position="137"/>
    </location>
</feature>
<keyword evidence="3" id="KW-1185">Reference proteome</keyword>
<accession>A0AAV2QIN0</accession>
<feature type="non-terminal residue" evidence="2">
    <location>
        <position position="137"/>
    </location>
</feature>
<sequence>QIDHYNKSMGAVDLCDQLLQPYSSGRRSLAWFKKFGLHMNDRMTLNAYKLYKNTRGNNYKKTSMEFNTEVASQLLKKYNPGAKTIIEKREKFIKDRRDARLATKRRRQQAERAAAVAAAGADQAGRVDPPPPVARPA</sequence>
<dbReference type="EMBL" id="CAXKWB010007354">
    <property type="protein sequence ID" value="CAL4086732.1"/>
    <property type="molecule type" value="Genomic_DNA"/>
</dbReference>
<name>A0AAV2QIN0_MEGNR</name>
<dbReference type="PANTHER" id="PTHR46599">
    <property type="entry name" value="PIGGYBAC TRANSPOSABLE ELEMENT-DERIVED PROTEIN 4"/>
    <property type="match status" value="1"/>
</dbReference>
<gene>
    <name evidence="2" type="ORF">MNOR_LOCUS13072</name>
</gene>
<proteinExistence type="predicted"/>
<evidence type="ECO:0000313" key="3">
    <source>
        <dbReference type="Proteomes" id="UP001497623"/>
    </source>
</evidence>
<protein>
    <submittedName>
        <fullName evidence="2">Uncharacterized protein</fullName>
    </submittedName>
</protein>
<dbReference type="Proteomes" id="UP001497623">
    <property type="component" value="Unassembled WGS sequence"/>
</dbReference>
<feature type="region of interest" description="Disordered" evidence="1">
    <location>
        <begin position="97"/>
        <end position="137"/>
    </location>
</feature>
<evidence type="ECO:0000313" key="2">
    <source>
        <dbReference type="EMBL" id="CAL4086732.1"/>
    </source>
</evidence>